<proteinExistence type="inferred from homology"/>
<feature type="binding site" evidence="9">
    <location>
        <position position="389"/>
    </location>
    <ligand>
        <name>phosphoenolpyruvate</name>
        <dbReference type="ChEBI" id="CHEBI:58702"/>
    </ligand>
</feature>
<dbReference type="InterPro" id="IPR006264">
    <property type="entry name" value="EPSP_synthase"/>
</dbReference>
<evidence type="ECO:0000256" key="3">
    <source>
        <dbReference type="ARBA" id="ARBA00009948"/>
    </source>
</evidence>
<feature type="binding site" evidence="9">
    <location>
        <position position="348"/>
    </location>
    <ligand>
        <name>phosphoenolpyruvate</name>
        <dbReference type="ChEBI" id="CHEBI:58702"/>
    </ligand>
</feature>
<reference evidence="11 12" key="1">
    <citation type="journal article" date="2019" name="ISME J.">
        <title>Candidatus Macondimonas diazotrophica, a novel gammaproteobacterial genus dominating crude-oil-contaminated coastal sediments.</title>
        <authorList>
            <person name="Karthikeyan S."/>
            <person name="Konstantinidis K."/>
        </authorList>
    </citation>
    <scope>NUCLEOTIDE SEQUENCE [LARGE SCALE GENOMIC DNA]</scope>
    <source>
        <strain evidence="11 12">KTK01</strain>
    </source>
</reference>
<dbReference type="Proteomes" id="UP000297890">
    <property type="component" value="Unassembled WGS sequence"/>
</dbReference>
<comment type="similarity">
    <text evidence="3 9">Belongs to the EPSP synthase family.</text>
</comment>
<dbReference type="InterPro" id="IPR013792">
    <property type="entry name" value="RNA3'P_cycl/enolpyr_Trfase_a/b"/>
</dbReference>
<feature type="binding site" evidence="9">
    <location>
        <position position="171"/>
    </location>
    <ligand>
        <name>3-phosphoshikimate</name>
        <dbReference type="ChEBI" id="CHEBI:145989"/>
    </ligand>
</feature>
<dbReference type="FunFam" id="3.65.10.10:FF:000005">
    <property type="entry name" value="3-phosphoshikimate 1-carboxyvinyltransferase"/>
    <property type="match status" value="1"/>
</dbReference>
<dbReference type="UniPathway" id="UPA00053">
    <property type="reaction ID" value="UER00089"/>
</dbReference>
<evidence type="ECO:0000313" key="11">
    <source>
        <dbReference type="EMBL" id="TFZ83862.1"/>
    </source>
</evidence>
<dbReference type="GO" id="GO:0005737">
    <property type="term" value="C:cytoplasm"/>
    <property type="evidence" value="ECO:0007669"/>
    <property type="project" value="UniProtKB-SubCell"/>
</dbReference>
<feature type="binding site" evidence="9">
    <location>
        <position position="169"/>
    </location>
    <ligand>
        <name>3-phosphoshikimate</name>
        <dbReference type="ChEBI" id="CHEBI:145989"/>
    </ligand>
</feature>
<keyword evidence="7 9" id="KW-0057">Aromatic amino acid biosynthesis</keyword>
<evidence type="ECO:0000256" key="6">
    <source>
        <dbReference type="ARBA" id="ARBA00022679"/>
    </source>
</evidence>
<gene>
    <name evidence="9 11" type="primary">aroA</name>
    <name evidence="11" type="ORF">E4680_02505</name>
</gene>
<dbReference type="GO" id="GO:0009423">
    <property type="term" value="P:chorismate biosynthetic process"/>
    <property type="evidence" value="ECO:0007669"/>
    <property type="project" value="UniProtKB-UniRule"/>
</dbReference>
<dbReference type="EMBL" id="SRIO01000002">
    <property type="protein sequence ID" value="TFZ83862.1"/>
    <property type="molecule type" value="Genomic_DNA"/>
</dbReference>
<dbReference type="PROSITE" id="PS00885">
    <property type="entry name" value="EPSP_SYNTHASE_2"/>
    <property type="match status" value="1"/>
</dbReference>
<keyword evidence="5 9" id="KW-0028">Amino-acid biosynthesis</keyword>
<feature type="binding site" evidence="9">
    <location>
        <position position="23"/>
    </location>
    <ligand>
        <name>phosphoenolpyruvate</name>
        <dbReference type="ChEBI" id="CHEBI:58702"/>
    </ligand>
</feature>
<dbReference type="InterPro" id="IPR001986">
    <property type="entry name" value="Enolpyruvate_Tfrase_dom"/>
</dbReference>
<comment type="subunit">
    <text evidence="9">Monomer.</text>
</comment>
<dbReference type="PIRSF" id="PIRSF000505">
    <property type="entry name" value="EPSPS"/>
    <property type="match status" value="1"/>
</dbReference>
<dbReference type="FunFam" id="3.65.10.10:FF:000006">
    <property type="entry name" value="3-phosphoshikimate 1-carboxyvinyltransferase"/>
    <property type="match status" value="1"/>
</dbReference>
<feature type="binding site" evidence="9">
    <location>
        <position position="124"/>
    </location>
    <ligand>
        <name>phosphoenolpyruvate</name>
        <dbReference type="ChEBI" id="CHEBI:58702"/>
    </ligand>
</feature>
<dbReference type="PANTHER" id="PTHR21090">
    <property type="entry name" value="AROM/DEHYDROQUINATE SYNTHASE"/>
    <property type="match status" value="1"/>
</dbReference>
<dbReference type="GO" id="GO:0008652">
    <property type="term" value="P:amino acid biosynthetic process"/>
    <property type="evidence" value="ECO:0007669"/>
    <property type="project" value="UniProtKB-KW"/>
</dbReference>
<keyword evidence="12" id="KW-1185">Reference proteome</keyword>
<dbReference type="PANTHER" id="PTHR21090:SF5">
    <property type="entry name" value="PENTAFUNCTIONAL AROM POLYPEPTIDE"/>
    <property type="match status" value="1"/>
</dbReference>
<feature type="active site" description="Proton acceptor" evidence="9">
    <location>
        <position position="317"/>
    </location>
</feature>
<dbReference type="SUPFAM" id="SSF55205">
    <property type="entry name" value="EPT/RTPC-like"/>
    <property type="match status" value="1"/>
</dbReference>
<dbReference type="PROSITE" id="PS00104">
    <property type="entry name" value="EPSP_SYNTHASE_1"/>
    <property type="match status" value="1"/>
</dbReference>
<comment type="subcellular location">
    <subcellularLocation>
        <location evidence="9">Cytoplasm</location>
    </subcellularLocation>
</comment>
<dbReference type="HAMAP" id="MF_00210">
    <property type="entry name" value="EPSP_synth"/>
    <property type="match status" value="1"/>
</dbReference>
<protein>
    <recommendedName>
        <fullName evidence="9">3-phosphoshikimate 1-carboxyvinyltransferase</fullName>
        <ecNumber evidence="9">2.5.1.19</ecNumber>
    </recommendedName>
    <alternativeName>
        <fullName evidence="9">5-enolpyruvylshikimate-3-phosphate synthase</fullName>
        <shortName evidence="9">EPSP synthase</shortName>
        <shortName evidence="9">EPSPS</shortName>
    </alternativeName>
</protein>
<feature type="binding site" evidence="9">
    <location>
        <position position="171"/>
    </location>
    <ligand>
        <name>phosphoenolpyruvate</name>
        <dbReference type="ChEBI" id="CHEBI:58702"/>
    </ligand>
</feature>
<dbReference type="NCBIfam" id="TIGR01356">
    <property type="entry name" value="aroA"/>
    <property type="match status" value="1"/>
</dbReference>
<comment type="caution">
    <text evidence="9">Lacks conserved residue(s) required for the propagation of feature annotation.</text>
</comment>
<dbReference type="GO" id="GO:0003866">
    <property type="term" value="F:3-phosphoshikimate 1-carboxyvinyltransferase activity"/>
    <property type="evidence" value="ECO:0007669"/>
    <property type="project" value="UniProtKB-UniRule"/>
</dbReference>
<feature type="binding site" evidence="9">
    <location>
        <position position="317"/>
    </location>
    <ligand>
        <name>3-phosphoshikimate</name>
        <dbReference type="ChEBI" id="CHEBI:145989"/>
    </ligand>
</feature>
<dbReference type="InterPro" id="IPR036968">
    <property type="entry name" value="Enolpyruvate_Tfrase_sf"/>
</dbReference>
<feature type="binding site" evidence="9">
    <location>
        <position position="344"/>
    </location>
    <ligand>
        <name>3-phosphoshikimate</name>
        <dbReference type="ChEBI" id="CHEBI:145989"/>
    </ligand>
</feature>
<dbReference type="Gene3D" id="3.65.10.10">
    <property type="entry name" value="Enolpyruvate transferase domain"/>
    <property type="match status" value="2"/>
</dbReference>
<dbReference type="CDD" id="cd01556">
    <property type="entry name" value="EPSP_synthase"/>
    <property type="match status" value="1"/>
</dbReference>
<comment type="caution">
    <text evidence="11">The sequence shown here is derived from an EMBL/GenBank/DDBJ whole genome shotgun (WGS) entry which is preliminary data.</text>
</comment>
<dbReference type="RefSeq" id="WP_135280789.1">
    <property type="nucleotide sequence ID" value="NZ_SRIO01000002.1"/>
</dbReference>
<comment type="catalytic activity">
    <reaction evidence="8">
        <text>3-phosphoshikimate + phosphoenolpyruvate = 5-O-(1-carboxyvinyl)-3-phosphoshikimate + phosphate</text>
        <dbReference type="Rhea" id="RHEA:21256"/>
        <dbReference type="ChEBI" id="CHEBI:43474"/>
        <dbReference type="ChEBI" id="CHEBI:57701"/>
        <dbReference type="ChEBI" id="CHEBI:58702"/>
        <dbReference type="ChEBI" id="CHEBI:145989"/>
        <dbReference type="EC" id="2.5.1.19"/>
    </reaction>
    <physiologicalReaction direction="left-to-right" evidence="8">
        <dbReference type="Rhea" id="RHEA:21257"/>
    </physiologicalReaction>
</comment>
<dbReference type="AlphaFoldDB" id="A0A4Z0FCW1"/>
<feature type="domain" description="Enolpyruvate transferase" evidence="10">
    <location>
        <begin position="9"/>
        <end position="422"/>
    </location>
</feature>
<evidence type="ECO:0000256" key="4">
    <source>
        <dbReference type="ARBA" id="ARBA00022490"/>
    </source>
</evidence>
<evidence type="ECO:0000313" key="12">
    <source>
        <dbReference type="Proteomes" id="UP000297890"/>
    </source>
</evidence>
<evidence type="ECO:0000256" key="2">
    <source>
        <dbReference type="ARBA" id="ARBA00004811"/>
    </source>
</evidence>
<evidence type="ECO:0000256" key="9">
    <source>
        <dbReference type="HAMAP-Rule" id="MF_00210"/>
    </source>
</evidence>
<keyword evidence="4 9" id="KW-0963">Cytoplasm</keyword>
<accession>A0A4Z0FCW1</accession>
<evidence type="ECO:0000259" key="10">
    <source>
        <dbReference type="Pfam" id="PF00275"/>
    </source>
</evidence>
<dbReference type="OrthoDB" id="9809920at2"/>
<dbReference type="EC" id="2.5.1.19" evidence="9"/>
<organism evidence="11 12">
    <name type="scientific">Candidatus Macondimonas diazotrophica</name>
    <dbReference type="NCBI Taxonomy" id="2305248"/>
    <lineage>
        <taxon>Bacteria</taxon>
        <taxon>Pseudomonadati</taxon>
        <taxon>Pseudomonadota</taxon>
        <taxon>Gammaproteobacteria</taxon>
        <taxon>Chromatiales</taxon>
        <taxon>Ectothiorhodospiraceae</taxon>
        <taxon>Candidatus Macondimonas</taxon>
    </lineage>
</organism>
<evidence type="ECO:0000256" key="5">
    <source>
        <dbReference type="ARBA" id="ARBA00022605"/>
    </source>
</evidence>
<sequence length="438" mass="46212">MSIDYVVSKAGPLSGEFRVPGDKSISHRSVIFGALADGVTEIRGFLDGLDCLATRDAFRAMGVRIDGPDAGCLRIHGVGMAGLTAPDQPLDLGNSGTSMRLLAGLLCAQPFDSALTGDASLSRRPMRRVIDPLSRMGAMIHGSDNGTPPLEISGGRLLHGIHHISPVASAQVKSALLLAGLYATGETRIDEPAPSRDHTERMLEAFGYPIHRESLSVRLSGGHRLRAASVEVPADLSSAAFFLVGASITPGSEILLRDVGINPTRTGVIQILRAMGADIRLERERMFGAEPVADLRVRAAPLHGIEIPEALVPLAIDEFPALFVAAAYAEGETVLTGAAELRVKESDRIQVMADGLARLGALVDPRPDGIRIQGGTLKSGRIESHGDHRIAMAFAMAALRAEGTIEIGDCNNVETSFPGFANMAVEAGLTVSTVFRDA</sequence>
<dbReference type="InterPro" id="IPR023193">
    <property type="entry name" value="EPSP_synthase_CS"/>
</dbReference>
<comment type="pathway">
    <text evidence="2 9">Metabolic intermediate biosynthesis; chorismate biosynthesis; chorismate from D-erythrose 4-phosphate and phosphoenolpyruvate: step 6/7.</text>
</comment>
<evidence type="ECO:0000256" key="7">
    <source>
        <dbReference type="ARBA" id="ARBA00023141"/>
    </source>
</evidence>
<dbReference type="Pfam" id="PF00275">
    <property type="entry name" value="EPSP_synthase"/>
    <property type="match status" value="1"/>
</dbReference>
<feature type="binding site" evidence="9">
    <location>
        <position position="28"/>
    </location>
    <ligand>
        <name>3-phosphoshikimate</name>
        <dbReference type="ChEBI" id="CHEBI:145989"/>
    </ligand>
</feature>
<evidence type="ECO:0000256" key="1">
    <source>
        <dbReference type="ARBA" id="ARBA00002174"/>
    </source>
</evidence>
<evidence type="ECO:0000256" key="8">
    <source>
        <dbReference type="ARBA" id="ARBA00044633"/>
    </source>
</evidence>
<name>A0A4Z0FCW1_9GAMM</name>
<feature type="binding site" evidence="9">
    <location>
        <position position="23"/>
    </location>
    <ligand>
        <name>3-phosphoshikimate</name>
        <dbReference type="ChEBI" id="CHEBI:145989"/>
    </ligand>
</feature>
<dbReference type="GO" id="GO:0009073">
    <property type="term" value="P:aromatic amino acid family biosynthetic process"/>
    <property type="evidence" value="ECO:0007669"/>
    <property type="project" value="UniProtKB-KW"/>
</dbReference>
<comment type="function">
    <text evidence="1 9">Catalyzes the transfer of the enolpyruvyl moiety of phosphoenolpyruvate (PEP) to the 5-hydroxyl of shikimate-3-phosphate (S3P) to produce enolpyruvyl shikimate-3-phosphate and inorganic phosphate.</text>
</comment>
<feature type="binding site" evidence="9">
    <location>
        <position position="24"/>
    </location>
    <ligand>
        <name>3-phosphoshikimate</name>
        <dbReference type="ChEBI" id="CHEBI:145989"/>
    </ligand>
</feature>
<keyword evidence="6 9" id="KW-0808">Transferase</keyword>
<feature type="binding site" evidence="9">
    <location>
        <position position="96"/>
    </location>
    <ligand>
        <name>phosphoenolpyruvate</name>
        <dbReference type="ChEBI" id="CHEBI:58702"/>
    </ligand>
</feature>